<reference evidence="2 3" key="1">
    <citation type="submission" date="2020-03" db="EMBL/GenBank/DDBJ databases">
        <title>Assessment of the enzymatic potential of alkaline-tolerant lipase obtained from Bacillus luteus H11 (technogenic soil) for the bioremediation of saline soils contaminated with petroleum substances.</title>
        <authorList>
            <person name="Kalwasinska A."/>
        </authorList>
    </citation>
    <scope>NUCLEOTIDE SEQUENCE [LARGE SCALE GENOMIC DNA]</scope>
    <source>
        <strain evidence="2 3">H11</strain>
    </source>
</reference>
<sequence>MKQWTLQRMTREDADEISSWVYEPPYERYSFEPTAETYETLLGGSYFSVRHADGSIIGFCCLGREAQVPEGIQNGVYRDPAVDIGLGLNPALTGKKLGVPFTAYVVRWACDATDCLMLRLSVADFNARARNTYEKIGFYKHQEFINRGTLFYTMLLPASALKNDYRLEAKAD</sequence>
<proteinExistence type="predicted"/>
<name>A0A969TUW3_9BACI</name>
<dbReference type="EMBL" id="JAATHJ010000011">
    <property type="protein sequence ID" value="NJP37750.1"/>
    <property type="molecule type" value="Genomic_DNA"/>
</dbReference>
<gene>
    <name evidence="2" type="ORF">HCN83_09150</name>
</gene>
<organism evidence="2 3">
    <name type="scientific">Alkalicoccus luteus</name>
    <dbReference type="NCBI Taxonomy" id="1237094"/>
    <lineage>
        <taxon>Bacteria</taxon>
        <taxon>Bacillati</taxon>
        <taxon>Bacillota</taxon>
        <taxon>Bacilli</taxon>
        <taxon>Bacillales</taxon>
        <taxon>Bacillaceae</taxon>
        <taxon>Alkalicoccus</taxon>
    </lineage>
</organism>
<accession>A0A969TUW3</accession>
<dbReference type="Pfam" id="PF13302">
    <property type="entry name" value="Acetyltransf_3"/>
    <property type="match status" value="1"/>
</dbReference>
<dbReference type="Gene3D" id="3.40.630.30">
    <property type="match status" value="1"/>
</dbReference>
<dbReference type="RefSeq" id="WP_168006577.1">
    <property type="nucleotide sequence ID" value="NZ_JAATHJ010000011.1"/>
</dbReference>
<evidence type="ECO:0000313" key="3">
    <source>
        <dbReference type="Proteomes" id="UP000752012"/>
    </source>
</evidence>
<feature type="domain" description="N-acetyltransferase" evidence="1">
    <location>
        <begin position="4"/>
        <end position="159"/>
    </location>
</feature>
<dbReference type="PROSITE" id="PS51186">
    <property type="entry name" value="GNAT"/>
    <property type="match status" value="1"/>
</dbReference>
<dbReference type="InterPro" id="IPR000182">
    <property type="entry name" value="GNAT_dom"/>
</dbReference>
<dbReference type="SUPFAM" id="SSF55729">
    <property type="entry name" value="Acyl-CoA N-acyltransferases (Nat)"/>
    <property type="match status" value="1"/>
</dbReference>
<protein>
    <submittedName>
        <fullName evidence="2">GNAT family N-acetyltransferase</fullName>
    </submittedName>
</protein>
<evidence type="ECO:0000259" key="1">
    <source>
        <dbReference type="PROSITE" id="PS51186"/>
    </source>
</evidence>
<keyword evidence="3" id="KW-1185">Reference proteome</keyword>
<dbReference type="GO" id="GO:0016747">
    <property type="term" value="F:acyltransferase activity, transferring groups other than amino-acyl groups"/>
    <property type="evidence" value="ECO:0007669"/>
    <property type="project" value="InterPro"/>
</dbReference>
<evidence type="ECO:0000313" key="2">
    <source>
        <dbReference type="EMBL" id="NJP37750.1"/>
    </source>
</evidence>
<dbReference type="Proteomes" id="UP000752012">
    <property type="component" value="Unassembled WGS sequence"/>
</dbReference>
<dbReference type="InterPro" id="IPR016181">
    <property type="entry name" value="Acyl_CoA_acyltransferase"/>
</dbReference>
<dbReference type="AlphaFoldDB" id="A0A969TUW3"/>
<comment type="caution">
    <text evidence="2">The sequence shown here is derived from an EMBL/GenBank/DDBJ whole genome shotgun (WGS) entry which is preliminary data.</text>
</comment>